<feature type="transmembrane region" description="Helical" evidence="6">
    <location>
        <begin position="95"/>
        <end position="113"/>
    </location>
</feature>
<dbReference type="Pfam" id="PF03600">
    <property type="entry name" value="CitMHS"/>
    <property type="match status" value="1"/>
</dbReference>
<evidence type="ECO:0000256" key="5">
    <source>
        <dbReference type="ARBA" id="ARBA00023136"/>
    </source>
</evidence>
<feature type="transmembrane region" description="Helical" evidence="6">
    <location>
        <begin position="56"/>
        <end position="83"/>
    </location>
</feature>
<feature type="transmembrane region" description="Helical" evidence="6">
    <location>
        <begin position="462"/>
        <end position="488"/>
    </location>
</feature>
<dbReference type="Proteomes" id="UP000184010">
    <property type="component" value="Unassembled WGS sequence"/>
</dbReference>
<protein>
    <submittedName>
        <fullName evidence="8">Solute carrier family 13 (Sodium-dependent dicarboxylate transporter), member 2/3/5</fullName>
    </submittedName>
</protein>
<dbReference type="GO" id="GO:0005315">
    <property type="term" value="F:phosphate transmembrane transporter activity"/>
    <property type="evidence" value="ECO:0007669"/>
    <property type="project" value="TreeGrafter"/>
</dbReference>
<organism evidence="8 9">
    <name type="scientific">Desulfitobacterium chlororespirans DSM 11544</name>
    <dbReference type="NCBI Taxonomy" id="1121395"/>
    <lineage>
        <taxon>Bacteria</taxon>
        <taxon>Bacillati</taxon>
        <taxon>Bacillota</taxon>
        <taxon>Clostridia</taxon>
        <taxon>Eubacteriales</taxon>
        <taxon>Desulfitobacteriaceae</taxon>
        <taxon>Desulfitobacterium</taxon>
    </lineage>
</organism>
<feature type="transmembrane region" description="Helical" evidence="6">
    <location>
        <begin position="421"/>
        <end position="442"/>
    </location>
</feature>
<keyword evidence="4 6" id="KW-1133">Transmembrane helix</keyword>
<proteinExistence type="predicted"/>
<evidence type="ECO:0000259" key="7">
    <source>
        <dbReference type="Pfam" id="PF03600"/>
    </source>
</evidence>
<feature type="transmembrane region" description="Helical" evidence="6">
    <location>
        <begin position="16"/>
        <end position="36"/>
    </location>
</feature>
<dbReference type="STRING" id="1121395.SAMN02745215_03336"/>
<evidence type="ECO:0000256" key="2">
    <source>
        <dbReference type="ARBA" id="ARBA00022448"/>
    </source>
</evidence>
<dbReference type="PANTHER" id="PTHR10283">
    <property type="entry name" value="SOLUTE CARRIER FAMILY 13 MEMBER"/>
    <property type="match status" value="1"/>
</dbReference>
<feature type="transmembrane region" description="Helical" evidence="6">
    <location>
        <begin position="327"/>
        <end position="350"/>
    </location>
</feature>
<evidence type="ECO:0000256" key="1">
    <source>
        <dbReference type="ARBA" id="ARBA00004141"/>
    </source>
</evidence>
<keyword evidence="3 6" id="KW-0812">Transmembrane</keyword>
<feature type="transmembrane region" description="Helical" evidence="6">
    <location>
        <begin position="303"/>
        <end position="320"/>
    </location>
</feature>
<sequence>MSVQKREAGERSWQTILYYLNSLIVIALISGGWYFPVVEPLTPLGMRIIGIFTGVIYAWSTVGILWPALLGLIALGFTGYTTVPEAFQMGYGGDAFLFVFFMLIFAAMVDKAGVTEVIANWVVSRRFAGGRPWMLTLLILTAAYVVAALVSVTPAIIICWGILYKLCQVFGFTNKDHYPKLMIVGIVFAGLMGHAALPYKMMAVILTGVFTKQTGLQIDFMSFTILAAAIGYSAVLGYVGLCRFVFRPDVTPIAQSKFVYANTFKFNTYQKQVITLLGVLIILLFLPGILPGDLGLTRFLKKLGNTGIVVLLLAFVAFLRKKDSAHFVNFVALICEGIPWPSLFLLGTALPLAEAMTSEETGVKEVFMQLFSPVLNAHLSPELFVFLFIGISVVMTVFMGDVIVGLILVPLACTYAPVVGVSPGMLTVALCVSCLMGIVFPASSPLAALMHGNSEWVCSREIYQYTVPLAIVSPVIGALVCLTLGPLLF</sequence>
<accession>A0A1M7UB09</accession>
<feature type="transmembrane region" description="Helical" evidence="6">
    <location>
        <begin position="273"/>
        <end position="291"/>
    </location>
</feature>
<dbReference type="EMBL" id="FRDN01000010">
    <property type="protein sequence ID" value="SHN80067.1"/>
    <property type="molecule type" value="Genomic_DNA"/>
</dbReference>
<feature type="transmembrane region" description="Helical" evidence="6">
    <location>
        <begin position="181"/>
        <end position="200"/>
    </location>
</feature>
<dbReference type="PANTHER" id="PTHR10283:SF92">
    <property type="entry name" value="LOW-AFFINITY PHOSPHATE TRANSPORTER PHO91"/>
    <property type="match status" value="1"/>
</dbReference>
<evidence type="ECO:0000313" key="9">
    <source>
        <dbReference type="Proteomes" id="UP000184010"/>
    </source>
</evidence>
<dbReference type="InterPro" id="IPR004680">
    <property type="entry name" value="Cit_transptr-like_dom"/>
</dbReference>
<feature type="transmembrane region" description="Helical" evidence="6">
    <location>
        <begin position="383"/>
        <end position="409"/>
    </location>
</feature>
<dbReference type="GO" id="GO:0005886">
    <property type="term" value="C:plasma membrane"/>
    <property type="evidence" value="ECO:0007669"/>
    <property type="project" value="TreeGrafter"/>
</dbReference>
<gene>
    <name evidence="8" type="ORF">SAMN02745215_03336</name>
</gene>
<feature type="transmembrane region" description="Helical" evidence="6">
    <location>
        <begin position="220"/>
        <end position="246"/>
    </location>
</feature>
<comment type="subcellular location">
    <subcellularLocation>
        <location evidence="1">Membrane</location>
        <topology evidence="1">Multi-pass membrane protein</topology>
    </subcellularLocation>
</comment>
<evidence type="ECO:0000256" key="4">
    <source>
        <dbReference type="ARBA" id="ARBA00022989"/>
    </source>
</evidence>
<evidence type="ECO:0000256" key="6">
    <source>
        <dbReference type="SAM" id="Phobius"/>
    </source>
</evidence>
<feature type="domain" description="Citrate transporter-like" evidence="7">
    <location>
        <begin position="56"/>
        <end position="431"/>
    </location>
</feature>
<keyword evidence="9" id="KW-1185">Reference proteome</keyword>
<name>A0A1M7UB09_9FIRM</name>
<keyword evidence="5 6" id="KW-0472">Membrane</keyword>
<evidence type="ECO:0000313" key="8">
    <source>
        <dbReference type="EMBL" id="SHN80067.1"/>
    </source>
</evidence>
<keyword evidence="2" id="KW-0813">Transport</keyword>
<dbReference type="AlphaFoldDB" id="A0A1M7UB09"/>
<evidence type="ECO:0000256" key="3">
    <source>
        <dbReference type="ARBA" id="ARBA00022692"/>
    </source>
</evidence>
<reference evidence="9" key="1">
    <citation type="submission" date="2016-12" db="EMBL/GenBank/DDBJ databases">
        <authorList>
            <person name="Varghese N."/>
            <person name="Submissions S."/>
        </authorList>
    </citation>
    <scope>NUCLEOTIDE SEQUENCE [LARGE SCALE GENOMIC DNA]</scope>
    <source>
        <strain evidence="9">DSM 11544</strain>
    </source>
</reference>
<dbReference type="RefSeq" id="WP_072773646.1">
    <property type="nucleotide sequence ID" value="NZ_FRDN01000010.1"/>
</dbReference>
<feature type="transmembrane region" description="Helical" evidence="6">
    <location>
        <begin position="133"/>
        <end position="160"/>
    </location>
</feature>